<accession>A0A9D2F192</accession>
<dbReference type="SUPFAM" id="SSF47413">
    <property type="entry name" value="lambda repressor-like DNA-binding domains"/>
    <property type="match status" value="1"/>
</dbReference>
<keyword evidence="1" id="KW-0805">Transcription regulation</keyword>
<reference evidence="5" key="1">
    <citation type="journal article" date="2021" name="PeerJ">
        <title>Extensive microbial diversity within the chicken gut microbiome revealed by metagenomics and culture.</title>
        <authorList>
            <person name="Gilroy R."/>
            <person name="Ravi A."/>
            <person name="Getino M."/>
            <person name="Pursley I."/>
            <person name="Horton D.L."/>
            <person name="Alikhan N.F."/>
            <person name="Baker D."/>
            <person name="Gharbi K."/>
            <person name="Hall N."/>
            <person name="Watson M."/>
            <person name="Adriaenssens E.M."/>
            <person name="Foster-Nyarko E."/>
            <person name="Jarju S."/>
            <person name="Secka A."/>
            <person name="Antonio M."/>
            <person name="Oren A."/>
            <person name="Chaudhuri R.R."/>
            <person name="La Ragione R."/>
            <person name="Hildebrand F."/>
            <person name="Pallen M.J."/>
        </authorList>
    </citation>
    <scope>NUCLEOTIDE SEQUENCE</scope>
    <source>
        <strain evidence="5">3436</strain>
    </source>
</reference>
<dbReference type="Pfam" id="PF13377">
    <property type="entry name" value="Peripla_BP_3"/>
    <property type="match status" value="1"/>
</dbReference>
<reference evidence="5" key="2">
    <citation type="submission" date="2021-04" db="EMBL/GenBank/DDBJ databases">
        <authorList>
            <person name="Gilroy R."/>
        </authorList>
    </citation>
    <scope>NUCLEOTIDE SEQUENCE</scope>
    <source>
        <strain evidence="5">3436</strain>
    </source>
</reference>
<evidence type="ECO:0000256" key="3">
    <source>
        <dbReference type="ARBA" id="ARBA00023163"/>
    </source>
</evidence>
<gene>
    <name evidence="5" type="ORF">H9810_02825</name>
</gene>
<feature type="domain" description="HTH lacI-type" evidence="4">
    <location>
        <begin position="9"/>
        <end position="45"/>
    </location>
</feature>
<dbReference type="GO" id="GO:0003700">
    <property type="term" value="F:DNA-binding transcription factor activity"/>
    <property type="evidence" value="ECO:0007669"/>
    <property type="project" value="TreeGrafter"/>
</dbReference>
<keyword evidence="2" id="KW-0238">DNA-binding</keyword>
<dbReference type="EMBL" id="DXBO01000033">
    <property type="protein sequence ID" value="HIZ47639.1"/>
    <property type="molecule type" value="Genomic_DNA"/>
</dbReference>
<dbReference type="SMART" id="SM00354">
    <property type="entry name" value="HTH_LACI"/>
    <property type="match status" value="1"/>
</dbReference>
<dbReference type="InterPro" id="IPR028082">
    <property type="entry name" value="Peripla_BP_I"/>
</dbReference>
<comment type="caution">
    <text evidence="5">The sequence shown here is derived from an EMBL/GenBank/DDBJ whole genome shotgun (WGS) entry which is preliminary data.</text>
</comment>
<keyword evidence="3" id="KW-0804">Transcription</keyword>
<evidence type="ECO:0000259" key="4">
    <source>
        <dbReference type="PROSITE" id="PS50932"/>
    </source>
</evidence>
<dbReference type="Gene3D" id="1.10.260.40">
    <property type="entry name" value="lambda repressor-like DNA-binding domains"/>
    <property type="match status" value="1"/>
</dbReference>
<dbReference type="SUPFAM" id="SSF53822">
    <property type="entry name" value="Periplasmic binding protein-like I"/>
    <property type="match status" value="1"/>
</dbReference>
<sequence>MANTEKDRISIEEIAQALQVSKTTVSRALSGKGRISESTRKRVRDYVTSTGAAPIVRTQWSGNTATHNLSMVIPDHFVKLDLPFLRKCMGGISMMAAQRGYDLLLCYASASDTTQLERQLANHKTDGVILSRAMEDDPCLDLLRQYAVPYVVIGRCECDQIPQVDNDQVGAAHEMTRLLLRLGARRIALIAGTTTYTVNKDRIRGYLRALPEFGVPEDRRLVQDGVENAAQLADALEALLEQRPDCLLCGDDRLAFDVMQALHARHIRVPQDLQVASLYDSELLTSTMPAVSAVQFDAERLGTAACRMLLDILSRKQTNTRLVEGYQLILRDSTK</sequence>
<dbReference type="Proteomes" id="UP000824031">
    <property type="component" value="Unassembled WGS sequence"/>
</dbReference>
<dbReference type="AlphaFoldDB" id="A0A9D2F192"/>
<name>A0A9D2F192_9FIRM</name>
<dbReference type="InterPro" id="IPR010982">
    <property type="entry name" value="Lambda_DNA-bd_dom_sf"/>
</dbReference>
<dbReference type="CDD" id="cd01392">
    <property type="entry name" value="HTH_LacI"/>
    <property type="match status" value="1"/>
</dbReference>
<dbReference type="GO" id="GO:0000976">
    <property type="term" value="F:transcription cis-regulatory region binding"/>
    <property type="evidence" value="ECO:0007669"/>
    <property type="project" value="TreeGrafter"/>
</dbReference>
<proteinExistence type="predicted"/>
<evidence type="ECO:0000313" key="6">
    <source>
        <dbReference type="Proteomes" id="UP000824031"/>
    </source>
</evidence>
<dbReference type="PANTHER" id="PTHR30146:SF109">
    <property type="entry name" value="HTH-TYPE TRANSCRIPTIONAL REGULATOR GALS"/>
    <property type="match status" value="1"/>
</dbReference>
<dbReference type="Pfam" id="PF00356">
    <property type="entry name" value="LacI"/>
    <property type="match status" value="1"/>
</dbReference>
<dbReference type="Gene3D" id="3.40.50.2300">
    <property type="match status" value="2"/>
</dbReference>
<protein>
    <submittedName>
        <fullName evidence="5">LacI family transcriptional regulator</fullName>
    </submittedName>
</protein>
<dbReference type="PROSITE" id="PS50932">
    <property type="entry name" value="HTH_LACI_2"/>
    <property type="match status" value="1"/>
</dbReference>
<evidence type="ECO:0000313" key="5">
    <source>
        <dbReference type="EMBL" id="HIZ47639.1"/>
    </source>
</evidence>
<evidence type="ECO:0000256" key="2">
    <source>
        <dbReference type="ARBA" id="ARBA00023125"/>
    </source>
</evidence>
<dbReference type="InterPro" id="IPR046335">
    <property type="entry name" value="LacI/GalR-like_sensor"/>
</dbReference>
<evidence type="ECO:0000256" key="1">
    <source>
        <dbReference type="ARBA" id="ARBA00023015"/>
    </source>
</evidence>
<organism evidence="5 6">
    <name type="scientific">Candidatus Gemmiger excrementavium</name>
    <dbReference type="NCBI Taxonomy" id="2838608"/>
    <lineage>
        <taxon>Bacteria</taxon>
        <taxon>Bacillati</taxon>
        <taxon>Bacillota</taxon>
        <taxon>Clostridia</taxon>
        <taxon>Eubacteriales</taxon>
        <taxon>Gemmiger</taxon>
    </lineage>
</organism>
<dbReference type="PANTHER" id="PTHR30146">
    <property type="entry name" value="LACI-RELATED TRANSCRIPTIONAL REPRESSOR"/>
    <property type="match status" value="1"/>
</dbReference>
<dbReference type="InterPro" id="IPR000843">
    <property type="entry name" value="HTH_LacI"/>
</dbReference>